<keyword evidence="5" id="KW-0949">S-adenosyl-L-methionine</keyword>
<proteinExistence type="inferred from homology"/>
<evidence type="ECO:0000313" key="12">
    <source>
        <dbReference type="Proteomes" id="UP000229340"/>
    </source>
</evidence>
<dbReference type="RefSeq" id="WP_100269232.1">
    <property type="nucleotide sequence ID" value="NZ_CP024443.1"/>
</dbReference>
<dbReference type="InterPro" id="IPR038333">
    <property type="entry name" value="T1MK-like_N_sf"/>
</dbReference>
<dbReference type="Pfam" id="PF12161">
    <property type="entry name" value="HsdM_N"/>
    <property type="match status" value="1"/>
</dbReference>
<evidence type="ECO:0000256" key="8">
    <source>
        <dbReference type="SAM" id="Coils"/>
    </source>
</evidence>
<protein>
    <recommendedName>
        <fullName evidence="2">site-specific DNA-methyltransferase (adenine-specific)</fullName>
        <ecNumber evidence="2">2.1.1.72</ecNumber>
    </recommendedName>
</protein>
<evidence type="ECO:0000256" key="7">
    <source>
        <dbReference type="ARBA" id="ARBA00047942"/>
    </source>
</evidence>
<evidence type="ECO:0000256" key="4">
    <source>
        <dbReference type="ARBA" id="ARBA00022679"/>
    </source>
</evidence>
<evidence type="ECO:0000313" key="11">
    <source>
        <dbReference type="EMBL" id="ATR77843.1"/>
    </source>
</evidence>
<dbReference type="GO" id="GO:0032259">
    <property type="term" value="P:methylation"/>
    <property type="evidence" value="ECO:0007669"/>
    <property type="project" value="UniProtKB-KW"/>
</dbReference>
<evidence type="ECO:0000256" key="1">
    <source>
        <dbReference type="ARBA" id="ARBA00006594"/>
    </source>
</evidence>
<dbReference type="InterPro" id="IPR052916">
    <property type="entry name" value="Type-I_RE_MTase_Subunit"/>
</dbReference>
<dbReference type="PROSITE" id="PS00092">
    <property type="entry name" value="N6_MTASE"/>
    <property type="match status" value="1"/>
</dbReference>
<keyword evidence="3 11" id="KW-0489">Methyltransferase</keyword>
<dbReference type="Proteomes" id="UP000229340">
    <property type="component" value="Chromosome"/>
</dbReference>
<evidence type="ECO:0000256" key="6">
    <source>
        <dbReference type="ARBA" id="ARBA00022747"/>
    </source>
</evidence>
<dbReference type="InterPro" id="IPR002052">
    <property type="entry name" value="DNA_methylase_N6_adenine_CS"/>
</dbReference>
<dbReference type="PANTHER" id="PTHR42998">
    <property type="entry name" value="TYPE I RESTRICTION ENZYME HINDVIIP M PROTEIN-RELATED"/>
    <property type="match status" value="1"/>
</dbReference>
<evidence type="ECO:0000259" key="10">
    <source>
        <dbReference type="Pfam" id="PF12161"/>
    </source>
</evidence>
<dbReference type="SUPFAM" id="SSF53335">
    <property type="entry name" value="S-adenosyl-L-methionine-dependent methyltransferases"/>
    <property type="match status" value="1"/>
</dbReference>
<dbReference type="EC" id="2.1.1.72" evidence="2"/>
<dbReference type="InterPro" id="IPR029063">
    <property type="entry name" value="SAM-dependent_MTases_sf"/>
</dbReference>
<dbReference type="GO" id="GO:0009007">
    <property type="term" value="F:site-specific DNA-methyltransferase (adenine-specific) activity"/>
    <property type="evidence" value="ECO:0007669"/>
    <property type="project" value="UniProtKB-EC"/>
</dbReference>
<feature type="domain" description="DNA methylase adenine-specific" evidence="9">
    <location>
        <begin position="160"/>
        <end position="454"/>
    </location>
</feature>
<dbReference type="AlphaFoldDB" id="A0A2D2LS54"/>
<sequence>MTPEETKTLEDQLWSSANQLRANTPLKSSEYATPVLGLIFLKFADNKYRKFEQEVEAEYQRRQSSSRREVSKPEIAIEKCGYYLPDNARYDYLLHLPEEQDLATAIQQAMQDIEKYKNDDAFKNVLPTVEYAPFNANDNSRRALTELVRTFSNIPSDATGDIFGKIYEYFLGKFALSEGQKGGEFFTPPSVVRLMVEIIEPYHGTVFDPACGSGGMFVQSLHFVERRNDLLKQLGQNPDEQIDLSVKGQEKTGDTVKLAKMNLFVNGLKGEIQQANTYEEDPFNSYEKFDFILANPPFNVDEVPVTTVEHDQRFNNYGLPRNKGKKANSKDIETIPNANYLWINLFATSLKNQEKAQANNSGRAGLVMPNSASDARNAEAEIRQKLIENNLIYGMVTLPSNMFYTVTLPATLWFFDRNKSDDKILFIDARNIFRQIDRAHRDFTDEQIQNIAMISKLHQGRRGEYIQLINGYFWAGMAILQKTVKDVEPVLEQLQTVLANDKDALATVEQMTKHWHGMEALDSQFTEYQSAFTTQSKQISLDARSFDGKQSQLIDSLNTSQIALSDGFEPFFKALHDDAKALDKFIREQEKSLNSELKLARQQANEIKNRTNKTDKDKQEQKEQEAIVGKLSEQASQIKAVKGLLAEVKADRQSAEYFFGHIRWLQERFPSAKYEDVTGLCKLASPEEVAEQEYSLNAGRYVGVVIEEDGKTADEFLEDLQVLNDEFSSLCEEALTLEAIIKKNIVSIFEV</sequence>
<evidence type="ECO:0000256" key="3">
    <source>
        <dbReference type="ARBA" id="ARBA00022603"/>
    </source>
</evidence>
<keyword evidence="8" id="KW-0175">Coiled coil</keyword>
<organism evidence="11 12">
    <name type="scientific">Faucicola osloensis</name>
    <name type="common">Moraxella osloensis</name>
    <dbReference type="NCBI Taxonomy" id="34062"/>
    <lineage>
        <taxon>Bacteria</taxon>
        <taxon>Pseudomonadati</taxon>
        <taxon>Pseudomonadota</taxon>
        <taxon>Gammaproteobacteria</taxon>
        <taxon>Moraxellales</taxon>
        <taxon>Moraxellaceae</taxon>
        <taxon>Faucicola</taxon>
    </lineage>
</organism>
<evidence type="ECO:0000256" key="5">
    <source>
        <dbReference type="ARBA" id="ARBA00022691"/>
    </source>
</evidence>
<dbReference type="REBASE" id="225492">
    <property type="entry name" value="M.MosNP7ORF200P"/>
</dbReference>
<accession>A0A2D2LS54</accession>
<dbReference type="EMBL" id="CP024443">
    <property type="protein sequence ID" value="ATR77843.1"/>
    <property type="molecule type" value="Genomic_DNA"/>
</dbReference>
<dbReference type="PANTHER" id="PTHR42998:SF1">
    <property type="entry name" value="TYPE I RESTRICTION ENZYME HINDI METHYLASE SUBUNIT"/>
    <property type="match status" value="1"/>
</dbReference>
<feature type="coiled-coil region" evidence="8">
    <location>
        <begin position="590"/>
        <end position="624"/>
    </location>
</feature>
<comment type="catalytic activity">
    <reaction evidence="7">
        <text>a 2'-deoxyadenosine in DNA + S-adenosyl-L-methionine = an N(6)-methyl-2'-deoxyadenosine in DNA + S-adenosyl-L-homocysteine + H(+)</text>
        <dbReference type="Rhea" id="RHEA:15197"/>
        <dbReference type="Rhea" id="RHEA-COMP:12418"/>
        <dbReference type="Rhea" id="RHEA-COMP:12419"/>
        <dbReference type="ChEBI" id="CHEBI:15378"/>
        <dbReference type="ChEBI" id="CHEBI:57856"/>
        <dbReference type="ChEBI" id="CHEBI:59789"/>
        <dbReference type="ChEBI" id="CHEBI:90615"/>
        <dbReference type="ChEBI" id="CHEBI:90616"/>
        <dbReference type="EC" id="2.1.1.72"/>
    </reaction>
</comment>
<evidence type="ECO:0000256" key="2">
    <source>
        <dbReference type="ARBA" id="ARBA00011900"/>
    </source>
</evidence>
<gene>
    <name evidence="11" type="ORF">NP7_00200</name>
</gene>
<name>A0A2D2LS54_FAUOS</name>
<dbReference type="GO" id="GO:0008170">
    <property type="term" value="F:N-methyltransferase activity"/>
    <property type="evidence" value="ECO:0007669"/>
    <property type="project" value="InterPro"/>
</dbReference>
<dbReference type="Pfam" id="PF02384">
    <property type="entry name" value="N6_Mtase"/>
    <property type="match status" value="1"/>
</dbReference>
<keyword evidence="4" id="KW-0808">Transferase</keyword>
<dbReference type="GO" id="GO:0009307">
    <property type="term" value="P:DNA restriction-modification system"/>
    <property type="evidence" value="ECO:0007669"/>
    <property type="project" value="UniProtKB-KW"/>
</dbReference>
<feature type="domain" description="N6 adenine-specific DNA methyltransferase N-terminal" evidence="10">
    <location>
        <begin position="9"/>
        <end position="151"/>
    </location>
</feature>
<dbReference type="InterPro" id="IPR022749">
    <property type="entry name" value="D12N6_MeTrfase_N"/>
</dbReference>
<comment type="similarity">
    <text evidence="1">Belongs to the N(4)/N(6)-methyltransferase family.</text>
</comment>
<dbReference type="Gene3D" id="1.20.1260.30">
    <property type="match status" value="1"/>
</dbReference>
<dbReference type="GO" id="GO:0003677">
    <property type="term" value="F:DNA binding"/>
    <property type="evidence" value="ECO:0007669"/>
    <property type="project" value="InterPro"/>
</dbReference>
<reference evidence="12" key="1">
    <citation type="submission" date="2017-11" db="EMBL/GenBank/DDBJ databases">
        <title>Complete genome sequence of Moraxella osloensis NP7 isolated from human skin.</title>
        <authorList>
            <person name="Lee K."/>
            <person name="Lim J.Y."/>
            <person name="Hwang I."/>
        </authorList>
    </citation>
    <scope>NUCLEOTIDE SEQUENCE [LARGE SCALE GENOMIC DNA]</scope>
    <source>
        <strain evidence="12">NP7</strain>
    </source>
</reference>
<dbReference type="PRINTS" id="PR00507">
    <property type="entry name" value="N12N6MTFRASE"/>
</dbReference>
<evidence type="ECO:0000259" key="9">
    <source>
        <dbReference type="Pfam" id="PF02384"/>
    </source>
</evidence>
<dbReference type="InterPro" id="IPR003356">
    <property type="entry name" value="DNA_methylase_A-5"/>
</dbReference>
<keyword evidence="6" id="KW-0680">Restriction system</keyword>
<dbReference type="Gene3D" id="3.40.50.150">
    <property type="entry name" value="Vaccinia Virus protein VP39"/>
    <property type="match status" value="1"/>
</dbReference>